<organism evidence="4 5">
    <name type="scientific">Candidatus Mcinerneyibacterium aminivorans</name>
    <dbReference type="NCBI Taxonomy" id="2703815"/>
    <lineage>
        <taxon>Bacteria</taxon>
        <taxon>Candidatus Macinerneyibacteriota</taxon>
        <taxon>Candidatus Mcinerneyibacteria</taxon>
        <taxon>Candidatus Mcinerneyibacteriales</taxon>
        <taxon>Candidatus Mcinerneyibacteriaceae</taxon>
        <taxon>Candidatus Mcinerneyibacterium</taxon>
    </lineage>
</organism>
<dbReference type="InterPro" id="IPR001498">
    <property type="entry name" value="Impact_N"/>
</dbReference>
<evidence type="ECO:0000259" key="2">
    <source>
        <dbReference type="Pfam" id="PF01205"/>
    </source>
</evidence>
<dbReference type="Pfam" id="PF01205">
    <property type="entry name" value="Impact_N"/>
    <property type="match status" value="1"/>
</dbReference>
<dbReference type="InterPro" id="IPR023582">
    <property type="entry name" value="Impact"/>
</dbReference>
<dbReference type="InterPro" id="IPR035647">
    <property type="entry name" value="EFG_III/V"/>
</dbReference>
<dbReference type="PANTHER" id="PTHR16301:SF20">
    <property type="entry name" value="IMPACT FAMILY MEMBER YIGZ"/>
    <property type="match status" value="1"/>
</dbReference>
<dbReference type="SUPFAM" id="SSF54211">
    <property type="entry name" value="Ribosomal protein S5 domain 2-like"/>
    <property type="match status" value="1"/>
</dbReference>
<keyword evidence="5" id="KW-1185">Reference proteome</keyword>
<feature type="domain" description="Impact N-terminal" evidence="2">
    <location>
        <begin position="20"/>
        <end position="124"/>
    </location>
</feature>
<dbReference type="InterPro" id="IPR036956">
    <property type="entry name" value="Impact_N_sf"/>
</dbReference>
<comment type="caution">
    <text evidence="4">The sequence shown here is derived from an EMBL/GenBank/DDBJ whole genome shotgun (WGS) entry which is preliminary data.</text>
</comment>
<dbReference type="SUPFAM" id="SSF54980">
    <property type="entry name" value="EF-G C-terminal domain-like"/>
    <property type="match status" value="1"/>
</dbReference>
<evidence type="ECO:0000256" key="1">
    <source>
        <dbReference type="ARBA" id="ARBA00007665"/>
    </source>
</evidence>
<dbReference type="GO" id="GO:0005737">
    <property type="term" value="C:cytoplasm"/>
    <property type="evidence" value="ECO:0007669"/>
    <property type="project" value="TreeGrafter"/>
</dbReference>
<dbReference type="InterPro" id="IPR015796">
    <property type="entry name" value="Impact_YigZ-like"/>
</dbReference>
<name>A0A5D0MG41_9BACT</name>
<dbReference type="Pfam" id="PF09186">
    <property type="entry name" value="DUF1949"/>
    <property type="match status" value="1"/>
</dbReference>
<dbReference type="PANTHER" id="PTHR16301">
    <property type="entry name" value="IMPACT-RELATED"/>
    <property type="match status" value="1"/>
</dbReference>
<evidence type="ECO:0000259" key="3">
    <source>
        <dbReference type="Pfam" id="PF09186"/>
    </source>
</evidence>
<dbReference type="Gene3D" id="3.30.230.30">
    <property type="entry name" value="Impact, N-terminal domain"/>
    <property type="match status" value="1"/>
</dbReference>
<proteinExistence type="inferred from homology"/>
<protein>
    <submittedName>
        <fullName evidence="4">YigZ family protein</fullName>
    </submittedName>
</protein>
<dbReference type="InterPro" id="IPR020569">
    <property type="entry name" value="UPF0029_Impact_CS"/>
</dbReference>
<sequence>MNNSLYTIKNINNHQFEINKSIFIGRSFKIHSKKEANSRIKEINEEYNDATHNCWAFIQGIKKRSEKYEDDGEPSGTAGKPILNVLKKNKLTNTLIVVTRYYGGIKLGGGGLIRAYSKSAQEVINKSEIKKIVKNSKYKIIVPYDAFDKLENYISNNNIYILKKEFEKDIYLTILIPEESTNEFLMYYKNLVRNKYQPKYIKSVYI</sequence>
<feature type="domain" description="UPF0029" evidence="3">
    <location>
        <begin position="140"/>
        <end position="184"/>
    </location>
</feature>
<accession>A0A5D0MG41</accession>
<gene>
    <name evidence="4" type="ORF">FXF47_04390</name>
</gene>
<dbReference type="NCBIfam" id="TIGR00257">
    <property type="entry name" value="IMPACT_YIGZ"/>
    <property type="match status" value="1"/>
</dbReference>
<dbReference type="Proteomes" id="UP000324143">
    <property type="component" value="Unassembled WGS sequence"/>
</dbReference>
<dbReference type="PROSITE" id="PS00910">
    <property type="entry name" value="UPF0029"/>
    <property type="match status" value="1"/>
</dbReference>
<comment type="similarity">
    <text evidence="1">Belongs to the IMPACT family.</text>
</comment>
<evidence type="ECO:0000313" key="5">
    <source>
        <dbReference type="Proteomes" id="UP000324143"/>
    </source>
</evidence>
<reference evidence="4" key="1">
    <citation type="submission" date="2019-08" db="EMBL/GenBank/DDBJ databases">
        <title>Genomic characterization of a novel candidate phylum (ARYD3) from a high temperature, high salinity tertiary oil reservoir in north central Oklahoma, USA.</title>
        <authorList>
            <person name="Youssef N.H."/>
            <person name="Yadav A."/>
            <person name="Elshahed M.S."/>
        </authorList>
    </citation>
    <scope>NUCLEOTIDE SEQUENCE [LARGE SCALE GENOMIC DNA]</scope>
    <source>
        <strain evidence="4">ARYD3</strain>
    </source>
</reference>
<dbReference type="InterPro" id="IPR015269">
    <property type="entry name" value="UPF0029_Impact_C"/>
</dbReference>
<dbReference type="AlphaFoldDB" id="A0A5D0MG41"/>
<evidence type="ECO:0000313" key="4">
    <source>
        <dbReference type="EMBL" id="TYB31382.1"/>
    </source>
</evidence>
<dbReference type="GO" id="GO:0006446">
    <property type="term" value="P:regulation of translational initiation"/>
    <property type="evidence" value="ECO:0007669"/>
    <property type="project" value="TreeGrafter"/>
</dbReference>
<dbReference type="EMBL" id="VSIX01000035">
    <property type="protein sequence ID" value="TYB31382.1"/>
    <property type="molecule type" value="Genomic_DNA"/>
</dbReference>
<dbReference type="InterPro" id="IPR020568">
    <property type="entry name" value="Ribosomal_Su5_D2-typ_SF"/>
</dbReference>